<dbReference type="OrthoDB" id="1049195at2759"/>
<dbReference type="GO" id="GO:0003723">
    <property type="term" value="F:RNA binding"/>
    <property type="evidence" value="ECO:0007669"/>
    <property type="project" value="UniProtKB-UniRule"/>
</dbReference>
<dbReference type="PROSITE" id="PS50102">
    <property type="entry name" value="RRM"/>
    <property type="match status" value="1"/>
</dbReference>
<evidence type="ECO:0000256" key="1">
    <source>
        <dbReference type="PROSITE-ProRule" id="PRU00176"/>
    </source>
</evidence>
<feature type="region of interest" description="Disordered" evidence="2">
    <location>
        <begin position="114"/>
        <end position="133"/>
    </location>
</feature>
<dbReference type="SMART" id="SM00360">
    <property type="entry name" value="RRM"/>
    <property type="match status" value="1"/>
</dbReference>
<dbReference type="InterPro" id="IPR012677">
    <property type="entry name" value="Nucleotide-bd_a/b_plait_sf"/>
</dbReference>
<evidence type="ECO:0000256" key="2">
    <source>
        <dbReference type="SAM" id="MobiDB-lite"/>
    </source>
</evidence>
<evidence type="ECO:0000313" key="4">
    <source>
        <dbReference type="EMBL" id="RPA70582.1"/>
    </source>
</evidence>
<accession>A0A3N4H6I4</accession>
<keyword evidence="1" id="KW-0694">RNA-binding</keyword>
<reference evidence="4 5" key="1">
    <citation type="journal article" date="2018" name="Nat. Ecol. Evol.">
        <title>Pezizomycetes genomes reveal the molecular basis of ectomycorrhizal truffle lifestyle.</title>
        <authorList>
            <person name="Murat C."/>
            <person name="Payen T."/>
            <person name="Noel B."/>
            <person name="Kuo A."/>
            <person name="Morin E."/>
            <person name="Chen J."/>
            <person name="Kohler A."/>
            <person name="Krizsan K."/>
            <person name="Balestrini R."/>
            <person name="Da Silva C."/>
            <person name="Montanini B."/>
            <person name="Hainaut M."/>
            <person name="Levati E."/>
            <person name="Barry K.W."/>
            <person name="Belfiori B."/>
            <person name="Cichocki N."/>
            <person name="Clum A."/>
            <person name="Dockter R.B."/>
            <person name="Fauchery L."/>
            <person name="Guy J."/>
            <person name="Iotti M."/>
            <person name="Le Tacon F."/>
            <person name="Lindquist E.A."/>
            <person name="Lipzen A."/>
            <person name="Malagnac F."/>
            <person name="Mello A."/>
            <person name="Molinier V."/>
            <person name="Miyauchi S."/>
            <person name="Poulain J."/>
            <person name="Riccioni C."/>
            <person name="Rubini A."/>
            <person name="Sitrit Y."/>
            <person name="Splivallo R."/>
            <person name="Traeger S."/>
            <person name="Wang M."/>
            <person name="Zifcakova L."/>
            <person name="Wipf D."/>
            <person name="Zambonelli A."/>
            <person name="Paolocci F."/>
            <person name="Nowrousian M."/>
            <person name="Ottonello S."/>
            <person name="Baldrian P."/>
            <person name="Spatafora J.W."/>
            <person name="Henrissat B."/>
            <person name="Nagy L.G."/>
            <person name="Aury J.M."/>
            <person name="Wincker P."/>
            <person name="Grigoriev I.V."/>
            <person name="Bonfante P."/>
            <person name="Martin F.M."/>
        </authorList>
    </citation>
    <scope>NUCLEOTIDE SEQUENCE [LARGE SCALE GENOMIC DNA]</scope>
    <source>
        <strain evidence="4 5">RN42</strain>
    </source>
</reference>
<dbReference type="CDD" id="cd00590">
    <property type="entry name" value="RRM_SF"/>
    <property type="match status" value="1"/>
</dbReference>
<evidence type="ECO:0000313" key="5">
    <source>
        <dbReference type="Proteomes" id="UP000275078"/>
    </source>
</evidence>
<dbReference type="Pfam" id="PF00076">
    <property type="entry name" value="RRM_1"/>
    <property type="match status" value="1"/>
</dbReference>
<name>A0A3N4H6I4_ASCIM</name>
<dbReference type="InterPro" id="IPR035979">
    <property type="entry name" value="RBD_domain_sf"/>
</dbReference>
<dbReference type="InterPro" id="IPR000504">
    <property type="entry name" value="RRM_dom"/>
</dbReference>
<dbReference type="Proteomes" id="UP000275078">
    <property type="component" value="Unassembled WGS sequence"/>
</dbReference>
<dbReference type="SUPFAM" id="SSF54928">
    <property type="entry name" value="RNA-binding domain, RBD"/>
    <property type="match status" value="1"/>
</dbReference>
<evidence type="ECO:0000259" key="3">
    <source>
        <dbReference type="PROSITE" id="PS50102"/>
    </source>
</evidence>
<feature type="domain" description="RRM" evidence="3">
    <location>
        <begin position="29"/>
        <end position="101"/>
    </location>
</feature>
<dbReference type="Gene3D" id="3.30.70.330">
    <property type="match status" value="1"/>
</dbReference>
<gene>
    <name evidence="4" type="ORF">BJ508DRAFT_337039</name>
</gene>
<keyword evidence="5" id="KW-1185">Reference proteome</keyword>
<protein>
    <recommendedName>
        <fullName evidence="3">RRM domain-containing protein</fullName>
    </recommendedName>
</protein>
<organism evidence="4 5">
    <name type="scientific">Ascobolus immersus RN42</name>
    <dbReference type="NCBI Taxonomy" id="1160509"/>
    <lineage>
        <taxon>Eukaryota</taxon>
        <taxon>Fungi</taxon>
        <taxon>Dikarya</taxon>
        <taxon>Ascomycota</taxon>
        <taxon>Pezizomycotina</taxon>
        <taxon>Pezizomycetes</taxon>
        <taxon>Pezizales</taxon>
        <taxon>Ascobolaceae</taxon>
        <taxon>Ascobolus</taxon>
    </lineage>
</organism>
<sequence length="345" mass="38028">MTSLEKNVAMNTDIPRLSATGAKSAEQGTLVHVEGLLPGMSEAEIRSIYSQFGPVSNVILKEGGNGKALVEFCDNKSAILAVDTLHNKRQSTRCTIHRDEKVVGRSVGRDDVLARSEISDSEEGRLSKKRRAEPEELRLGAQLKRRTTMGVCAVKGEPIIGDTSVVEGECGLMGVEHRVDGGIAGGKRVVIAETLVGGGVEALEMRMRANEMRCQAETPHIGHGASFKYSNANLDTPGNLFPTRPVLGARVRLIKRARLDEDDQWVAADWYDWKTHLYHTMGWMKKNDAARTTIETLSPKHEVYGTIVSVRAIRVESFAFPGEFLTLGYRFKIDWESSMACSLRD</sequence>
<dbReference type="AlphaFoldDB" id="A0A3N4H6I4"/>
<dbReference type="EMBL" id="ML120235">
    <property type="protein sequence ID" value="RPA70582.1"/>
    <property type="molecule type" value="Genomic_DNA"/>
</dbReference>
<proteinExistence type="predicted"/>